<sequence length="330" mass="35586">MQDLLVSDPFRTSFYTLLLFATLSRAAVPCYLPDGFSETSPEYQPCNEYSNGGTHMCCATNRPNPSGGNQTLGYTADICLQNGLCMNQGFHANGVNWTTFWRESCTSSDWSTGDCLDACAADTNGGNSSDHVILTPCSDSEGSGSQTSDYWCCGQTKDCCDTPDMIHVKQLFAQSVTSISAASKQTPSPTISTSGSQSTLTYDESGISPTVKGAVSTSSPSDSQRTDTESGMPSRVKGAIGGGVTAGILILFALIYVFFFLRRRGKKETRQSLAKPMTKDPVELQVDKYFAPEIRSENTIDNRTIDPSTTGHEIGSVTVIHEKPAYSYRC</sequence>
<keyword evidence="2" id="KW-0472">Membrane</keyword>
<evidence type="ECO:0000256" key="2">
    <source>
        <dbReference type="SAM" id="Phobius"/>
    </source>
</evidence>
<organism evidence="4 5">
    <name type="scientific">Penicillium malachiteum</name>
    <dbReference type="NCBI Taxonomy" id="1324776"/>
    <lineage>
        <taxon>Eukaryota</taxon>
        <taxon>Fungi</taxon>
        <taxon>Dikarya</taxon>
        <taxon>Ascomycota</taxon>
        <taxon>Pezizomycotina</taxon>
        <taxon>Eurotiomycetes</taxon>
        <taxon>Eurotiomycetidae</taxon>
        <taxon>Eurotiales</taxon>
        <taxon>Aspergillaceae</taxon>
        <taxon>Penicillium</taxon>
    </lineage>
</organism>
<comment type="caution">
    <text evidence="4">The sequence shown here is derived from an EMBL/GenBank/DDBJ whole genome shotgun (WGS) entry which is preliminary data.</text>
</comment>
<dbReference type="EMBL" id="JAQJAN010000019">
    <property type="protein sequence ID" value="KAJ5708863.1"/>
    <property type="molecule type" value="Genomic_DNA"/>
</dbReference>
<gene>
    <name evidence="4" type="ORF">N7493_010197</name>
</gene>
<feature type="signal peptide" evidence="3">
    <location>
        <begin position="1"/>
        <end position="26"/>
    </location>
</feature>
<accession>A0AAD6MRF9</accession>
<evidence type="ECO:0000256" key="1">
    <source>
        <dbReference type="SAM" id="MobiDB-lite"/>
    </source>
</evidence>
<protein>
    <recommendedName>
        <fullName evidence="6">Mid2 domain-containing protein</fullName>
    </recommendedName>
</protein>
<reference evidence="4" key="1">
    <citation type="journal article" date="2023" name="IMA Fungus">
        <title>Comparative genomic study of the Penicillium genus elucidates a diverse pangenome and 15 lateral gene transfer events.</title>
        <authorList>
            <person name="Petersen C."/>
            <person name="Sorensen T."/>
            <person name="Nielsen M.R."/>
            <person name="Sondergaard T.E."/>
            <person name="Sorensen J.L."/>
            <person name="Fitzpatrick D.A."/>
            <person name="Frisvad J.C."/>
            <person name="Nielsen K.L."/>
        </authorList>
    </citation>
    <scope>NUCLEOTIDE SEQUENCE</scope>
    <source>
        <strain evidence="4">IBT 17514</strain>
    </source>
</reference>
<dbReference type="Proteomes" id="UP001215712">
    <property type="component" value="Unassembled WGS sequence"/>
</dbReference>
<evidence type="ECO:0000256" key="3">
    <source>
        <dbReference type="SAM" id="SignalP"/>
    </source>
</evidence>
<proteinExistence type="predicted"/>
<keyword evidence="3" id="KW-0732">Signal</keyword>
<evidence type="ECO:0000313" key="4">
    <source>
        <dbReference type="EMBL" id="KAJ5708863.1"/>
    </source>
</evidence>
<feature type="region of interest" description="Disordered" evidence="1">
    <location>
        <begin position="183"/>
        <end position="235"/>
    </location>
</feature>
<keyword evidence="2" id="KW-0812">Transmembrane</keyword>
<reference evidence="4" key="2">
    <citation type="submission" date="2023-01" db="EMBL/GenBank/DDBJ databases">
        <authorList>
            <person name="Petersen C."/>
        </authorList>
    </citation>
    <scope>NUCLEOTIDE SEQUENCE</scope>
    <source>
        <strain evidence="4">IBT 17514</strain>
    </source>
</reference>
<feature type="compositionally biased region" description="Polar residues" evidence="1">
    <location>
        <begin position="183"/>
        <end position="202"/>
    </location>
</feature>
<evidence type="ECO:0000313" key="5">
    <source>
        <dbReference type="Proteomes" id="UP001215712"/>
    </source>
</evidence>
<feature type="chain" id="PRO_5041970193" description="Mid2 domain-containing protein" evidence="3">
    <location>
        <begin position="27"/>
        <end position="330"/>
    </location>
</feature>
<evidence type="ECO:0008006" key="6">
    <source>
        <dbReference type="Google" id="ProtNLM"/>
    </source>
</evidence>
<feature type="transmembrane region" description="Helical" evidence="2">
    <location>
        <begin position="239"/>
        <end position="261"/>
    </location>
</feature>
<dbReference type="AlphaFoldDB" id="A0AAD6MRF9"/>
<keyword evidence="5" id="KW-1185">Reference proteome</keyword>
<keyword evidence="2" id="KW-1133">Transmembrane helix</keyword>
<name>A0AAD6MRF9_9EURO</name>